<evidence type="ECO:0000256" key="2">
    <source>
        <dbReference type="ARBA" id="ARBA00022448"/>
    </source>
</evidence>
<dbReference type="AlphaFoldDB" id="A0A9X1ILZ0"/>
<gene>
    <name evidence="9 11" type="primary">tatB</name>
    <name evidence="11" type="ORF">LG368_04835</name>
</gene>
<keyword evidence="6 9" id="KW-1133">Transmembrane helix</keyword>
<feature type="region of interest" description="Disordered" evidence="10">
    <location>
        <begin position="74"/>
        <end position="127"/>
    </location>
</feature>
<evidence type="ECO:0000313" key="11">
    <source>
        <dbReference type="EMBL" id="MCB5161224.1"/>
    </source>
</evidence>
<comment type="function">
    <text evidence="9">Part of the twin-arginine translocation (Tat) system that transports large folded proteins containing a characteristic twin-arginine motif in their signal peptide across membranes. Together with TatC, TatB is part of a receptor directly interacting with Tat signal peptides. TatB may form an oligomeric binding site that transiently accommodates folded Tat precursor proteins before their translocation.</text>
</comment>
<keyword evidence="4 9" id="KW-0812">Transmembrane</keyword>
<dbReference type="GO" id="GO:0008320">
    <property type="term" value="F:protein transmembrane transporter activity"/>
    <property type="evidence" value="ECO:0007669"/>
    <property type="project" value="UniProtKB-UniRule"/>
</dbReference>
<dbReference type="PANTHER" id="PTHR33162">
    <property type="entry name" value="SEC-INDEPENDENT PROTEIN TRANSLOCASE PROTEIN TATA, CHLOROPLASTIC"/>
    <property type="match status" value="1"/>
</dbReference>
<dbReference type="GO" id="GO:0043953">
    <property type="term" value="P:protein transport by the Tat complex"/>
    <property type="evidence" value="ECO:0007669"/>
    <property type="project" value="UniProtKB-UniRule"/>
</dbReference>
<reference evidence="11" key="1">
    <citation type="submission" date="2021-10" db="EMBL/GenBank/DDBJ databases">
        <title>Marinomonas pontica sp. nov., isolated from the Black Sea.</title>
        <authorList>
            <person name="Zhao L.-H."/>
            <person name="Xue J.-H."/>
        </authorList>
    </citation>
    <scope>NUCLEOTIDE SEQUENCE</scope>
    <source>
        <strain evidence="11">E8</strain>
    </source>
</reference>
<dbReference type="Pfam" id="PF02416">
    <property type="entry name" value="TatA_B_E"/>
    <property type="match status" value="1"/>
</dbReference>
<keyword evidence="12" id="KW-1185">Reference proteome</keyword>
<dbReference type="PANTHER" id="PTHR33162:SF1">
    <property type="entry name" value="SEC-INDEPENDENT PROTEIN TRANSLOCASE PROTEIN TATA, CHLOROPLASTIC"/>
    <property type="match status" value="1"/>
</dbReference>
<evidence type="ECO:0000313" key="12">
    <source>
        <dbReference type="Proteomes" id="UP001139095"/>
    </source>
</evidence>
<dbReference type="HAMAP" id="MF_00237">
    <property type="entry name" value="TatB"/>
    <property type="match status" value="1"/>
</dbReference>
<protein>
    <recommendedName>
        <fullName evidence="9">Sec-independent protein translocase protein TatB</fullName>
    </recommendedName>
</protein>
<evidence type="ECO:0000256" key="3">
    <source>
        <dbReference type="ARBA" id="ARBA00022475"/>
    </source>
</evidence>
<sequence>MFDIGFSELLVVFVVGLLILGPERLPHAAKTAGLWVRKIRRSINSVQREINAQLDQEELQQKITETNQRILKEGQSVQEKLNQKTVQPDNQMTTQTNTAEPSATEQMIADDDQQAKPLSQSTPSADR</sequence>
<organism evidence="11 12">
    <name type="scientific">Marinomonas algarum</name>
    <dbReference type="NCBI Taxonomy" id="2883105"/>
    <lineage>
        <taxon>Bacteria</taxon>
        <taxon>Pseudomonadati</taxon>
        <taxon>Pseudomonadota</taxon>
        <taxon>Gammaproteobacteria</taxon>
        <taxon>Oceanospirillales</taxon>
        <taxon>Oceanospirillaceae</taxon>
        <taxon>Marinomonas</taxon>
    </lineage>
</organism>
<dbReference type="Gene3D" id="1.20.5.3310">
    <property type="match status" value="1"/>
</dbReference>
<keyword evidence="8 9" id="KW-0472">Membrane</keyword>
<feature type="compositionally biased region" description="Polar residues" evidence="10">
    <location>
        <begin position="74"/>
        <end position="105"/>
    </location>
</feature>
<dbReference type="RefSeq" id="WP_226753601.1">
    <property type="nucleotide sequence ID" value="NZ_JAJATW010000004.1"/>
</dbReference>
<evidence type="ECO:0000256" key="6">
    <source>
        <dbReference type="ARBA" id="ARBA00022989"/>
    </source>
</evidence>
<dbReference type="EMBL" id="JAJATW010000004">
    <property type="protein sequence ID" value="MCB5161224.1"/>
    <property type="molecule type" value="Genomic_DNA"/>
</dbReference>
<accession>A0A9X1ILZ0</accession>
<comment type="subunit">
    <text evidence="9">The Tat system comprises two distinct complexes: a TatABC complex, containing multiple copies of TatA, TatB and TatC subunits, and a separate TatA complex, containing only TatA subunits. Substrates initially bind to the TatABC complex, which probably triggers association of the separate TatA complex to form the active translocon.</text>
</comment>
<keyword evidence="5 9" id="KW-0653">Protein transport</keyword>
<name>A0A9X1ILZ0_9GAMM</name>
<comment type="subcellular location">
    <subcellularLocation>
        <location evidence="9">Cell membrane</location>
        <topology evidence="9">Single-pass membrane protein</topology>
    </subcellularLocation>
    <subcellularLocation>
        <location evidence="1">Membrane</location>
        <topology evidence="1">Single-pass membrane protein</topology>
    </subcellularLocation>
</comment>
<evidence type="ECO:0000256" key="10">
    <source>
        <dbReference type="SAM" id="MobiDB-lite"/>
    </source>
</evidence>
<feature type="compositionally biased region" description="Polar residues" evidence="10">
    <location>
        <begin position="116"/>
        <end position="127"/>
    </location>
</feature>
<evidence type="ECO:0000256" key="9">
    <source>
        <dbReference type="HAMAP-Rule" id="MF_00237"/>
    </source>
</evidence>
<evidence type="ECO:0000256" key="4">
    <source>
        <dbReference type="ARBA" id="ARBA00022692"/>
    </source>
</evidence>
<keyword evidence="7 9" id="KW-0811">Translocation</keyword>
<comment type="caution">
    <text evidence="11">The sequence shown here is derived from an EMBL/GenBank/DDBJ whole genome shotgun (WGS) entry which is preliminary data.</text>
</comment>
<keyword evidence="2 9" id="KW-0813">Transport</keyword>
<evidence type="ECO:0000256" key="8">
    <source>
        <dbReference type="ARBA" id="ARBA00023136"/>
    </source>
</evidence>
<evidence type="ECO:0000256" key="1">
    <source>
        <dbReference type="ARBA" id="ARBA00004167"/>
    </source>
</evidence>
<keyword evidence="3 9" id="KW-1003">Cell membrane</keyword>
<evidence type="ECO:0000256" key="7">
    <source>
        <dbReference type="ARBA" id="ARBA00023010"/>
    </source>
</evidence>
<comment type="similarity">
    <text evidence="9">Belongs to the TatB family.</text>
</comment>
<dbReference type="InterPro" id="IPR018448">
    <property type="entry name" value="TatB"/>
</dbReference>
<dbReference type="GO" id="GO:0033281">
    <property type="term" value="C:TAT protein transport complex"/>
    <property type="evidence" value="ECO:0007669"/>
    <property type="project" value="UniProtKB-UniRule"/>
</dbReference>
<dbReference type="InterPro" id="IPR003369">
    <property type="entry name" value="TatA/B/E"/>
</dbReference>
<dbReference type="NCBIfam" id="TIGR01410">
    <property type="entry name" value="tatB"/>
    <property type="match status" value="1"/>
</dbReference>
<proteinExistence type="inferred from homology"/>
<evidence type="ECO:0000256" key="5">
    <source>
        <dbReference type="ARBA" id="ARBA00022927"/>
    </source>
</evidence>
<dbReference type="PRINTS" id="PR01506">
    <property type="entry name" value="TATBPROTEIN"/>
</dbReference>
<dbReference type="Proteomes" id="UP001139095">
    <property type="component" value="Unassembled WGS sequence"/>
</dbReference>